<keyword evidence="7" id="KW-0862">Zinc</keyword>
<evidence type="ECO:0000256" key="4">
    <source>
        <dbReference type="ARBA" id="ARBA00022679"/>
    </source>
</evidence>
<dbReference type="EMBL" id="BLLF01001526">
    <property type="protein sequence ID" value="GFH19828.1"/>
    <property type="molecule type" value="Genomic_DNA"/>
</dbReference>
<dbReference type="Proteomes" id="UP000485058">
    <property type="component" value="Unassembled WGS sequence"/>
</dbReference>
<comment type="subcellular location">
    <subcellularLocation>
        <location evidence="1">Chromosome</location>
    </subcellularLocation>
</comment>
<evidence type="ECO:0000313" key="10">
    <source>
        <dbReference type="Proteomes" id="UP000485058"/>
    </source>
</evidence>
<evidence type="ECO:0000256" key="3">
    <source>
        <dbReference type="ARBA" id="ARBA00022603"/>
    </source>
</evidence>
<dbReference type="GO" id="GO:0005694">
    <property type="term" value="C:chromosome"/>
    <property type="evidence" value="ECO:0007669"/>
    <property type="project" value="UniProtKB-SubCell"/>
</dbReference>
<dbReference type="PROSITE" id="PS50280">
    <property type="entry name" value="SET"/>
    <property type="match status" value="1"/>
</dbReference>
<sequence>CSVDAVHLGNVSRFINHSCAPNCEAVYVCQGNSAVRPHSLVLIRACRDILPGEELTLSYSSSKQCFRPSDLRYIK</sequence>
<dbReference type="Pfam" id="PF00856">
    <property type="entry name" value="SET"/>
    <property type="match status" value="1"/>
</dbReference>
<dbReference type="PANTHER" id="PTHR46223">
    <property type="entry name" value="HISTONE-LYSINE N-METHYLTRANSFERASE SUV39H"/>
    <property type="match status" value="1"/>
</dbReference>
<reference evidence="9 10" key="1">
    <citation type="submission" date="2020-02" db="EMBL/GenBank/DDBJ databases">
        <title>Draft genome sequence of Haematococcus lacustris strain NIES-144.</title>
        <authorList>
            <person name="Morimoto D."/>
            <person name="Nakagawa S."/>
            <person name="Yoshida T."/>
            <person name="Sawayama S."/>
        </authorList>
    </citation>
    <scope>NUCLEOTIDE SEQUENCE [LARGE SCALE GENOMIC DNA]</scope>
    <source>
        <strain evidence="9 10">NIES-144</strain>
    </source>
</reference>
<proteinExistence type="predicted"/>
<keyword evidence="4" id="KW-0808">Transferase</keyword>
<protein>
    <submittedName>
        <fullName evidence="9">Nuclear protein SET</fullName>
    </submittedName>
</protein>
<dbReference type="GO" id="GO:0032259">
    <property type="term" value="P:methylation"/>
    <property type="evidence" value="ECO:0007669"/>
    <property type="project" value="UniProtKB-KW"/>
</dbReference>
<dbReference type="Gene3D" id="2.170.270.10">
    <property type="entry name" value="SET domain"/>
    <property type="match status" value="1"/>
</dbReference>
<keyword evidence="6" id="KW-0479">Metal-binding</keyword>
<dbReference type="GO" id="GO:0008168">
    <property type="term" value="F:methyltransferase activity"/>
    <property type="evidence" value="ECO:0007669"/>
    <property type="project" value="UniProtKB-KW"/>
</dbReference>
<evidence type="ECO:0000259" key="8">
    <source>
        <dbReference type="PROSITE" id="PS50280"/>
    </source>
</evidence>
<evidence type="ECO:0000256" key="2">
    <source>
        <dbReference type="ARBA" id="ARBA00022454"/>
    </source>
</evidence>
<evidence type="ECO:0000256" key="5">
    <source>
        <dbReference type="ARBA" id="ARBA00022691"/>
    </source>
</evidence>
<dbReference type="SUPFAM" id="SSF82199">
    <property type="entry name" value="SET domain"/>
    <property type="match status" value="1"/>
</dbReference>
<feature type="domain" description="SET" evidence="8">
    <location>
        <begin position="1"/>
        <end position="60"/>
    </location>
</feature>
<organism evidence="9 10">
    <name type="scientific">Haematococcus lacustris</name>
    <name type="common">Green alga</name>
    <name type="synonym">Haematococcus pluvialis</name>
    <dbReference type="NCBI Taxonomy" id="44745"/>
    <lineage>
        <taxon>Eukaryota</taxon>
        <taxon>Viridiplantae</taxon>
        <taxon>Chlorophyta</taxon>
        <taxon>core chlorophytes</taxon>
        <taxon>Chlorophyceae</taxon>
        <taxon>CS clade</taxon>
        <taxon>Chlamydomonadales</taxon>
        <taxon>Haematococcaceae</taxon>
        <taxon>Haematococcus</taxon>
    </lineage>
</organism>
<dbReference type="AlphaFoldDB" id="A0A699ZMU7"/>
<dbReference type="InterPro" id="IPR001214">
    <property type="entry name" value="SET_dom"/>
</dbReference>
<accession>A0A699ZMU7</accession>
<name>A0A699ZMU7_HAELA</name>
<evidence type="ECO:0000256" key="7">
    <source>
        <dbReference type="ARBA" id="ARBA00022833"/>
    </source>
</evidence>
<keyword evidence="5" id="KW-0949">S-adenosyl-L-methionine</keyword>
<keyword evidence="10" id="KW-1185">Reference proteome</keyword>
<evidence type="ECO:0000313" key="9">
    <source>
        <dbReference type="EMBL" id="GFH19828.1"/>
    </source>
</evidence>
<dbReference type="PANTHER" id="PTHR46223:SF3">
    <property type="entry name" value="HISTONE-LYSINE N-METHYLTRANSFERASE SET-23"/>
    <property type="match status" value="1"/>
</dbReference>
<comment type="caution">
    <text evidence="9">The sequence shown here is derived from an EMBL/GenBank/DDBJ whole genome shotgun (WGS) entry which is preliminary data.</text>
</comment>
<feature type="non-terminal residue" evidence="9">
    <location>
        <position position="1"/>
    </location>
</feature>
<dbReference type="InterPro" id="IPR050973">
    <property type="entry name" value="H3K9_Histone-Lys_N-MTase"/>
</dbReference>
<evidence type="ECO:0000256" key="6">
    <source>
        <dbReference type="ARBA" id="ARBA00022723"/>
    </source>
</evidence>
<evidence type="ECO:0000256" key="1">
    <source>
        <dbReference type="ARBA" id="ARBA00004286"/>
    </source>
</evidence>
<keyword evidence="3" id="KW-0489">Methyltransferase</keyword>
<keyword evidence="2" id="KW-0158">Chromosome</keyword>
<dbReference type="InterPro" id="IPR046341">
    <property type="entry name" value="SET_dom_sf"/>
</dbReference>
<gene>
    <name evidence="9" type="ORF">HaLaN_16848</name>
</gene>
<dbReference type="GO" id="GO:0046872">
    <property type="term" value="F:metal ion binding"/>
    <property type="evidence" value="ECO:0007669"/>
    <property type="project" value="UniProtKB-KW"/>
</dbReference>